<gene>
    <name evidence="2" type="ORF">VMCG_09952</name>
</gene>
<proteinExistence type="predicted"/>
<dbReference type="InterPro" id="IPR029058">
    <property type="entry name" value="AB_hydrolase_fold"/>
</dbReference>
<dbReference type="AlphaFoldDB" id="A0A423VF76"/>
<dbReference type="Proteomes" id="UP000283895">
    <property type="component" value="Unassembled WGS sequence"/>
</dbReference>
<dbReference type="Pfam" id="PF12697">
    <property type="entry name" value="Abhydrolase_6"/>
    <property type="match status" value="1"/>
</dbReference>
<evidence type="ECO:0000313" key="2">
    <source>
        <dbReference type="EMBL" id="ROV89568.1"/>
    </source>
</evidence>
<protein>
    <recommendedName>
        <fullName evidence="1">AB hydrolase-1 domain-containing protein</fullName>
    </recommendedName>
</protein>
<accession>A0A423VF76</accession>
<dbReference type="PANTHER" id="PTHR37017:SF10">
    <property type="entry name" value="AB HYDROLASE-1 DOMAIN-CONTAINING PROTEIN"/>
    <property type="match status" value="1"/>
</dbReference>
<evidence type="ECO:0000313" key="3">
    <source>
        <dbReference type="Proteomes" id="UP000283895"/>
    </source>
</evidence>
<reference evidence="2 3" key="1">
    <citation type="submission" date="2015-09" db="EMBL/GenBank/DDBJ databases">
        <title>Host preference determinants of Valsa canker pathogens revealed by comparative genomics.</title>
        <authorList>
            <person name="Yin Z."/>
            <person name="Huang L."/>
        </authorList>
    </citation>
    <scope>NUCLEOTIDE SEQUENCE [LARGE SCALE GENOMIC DNA]</scope>
    <source>
        <strain evidence="2 3">03-1</strain>
    </source>
</reference>
<dbReference type="SUPFAM" id="SSF53474">
    <property type="entry name" value="alpha/beta-Hydrolases"/>
    <property type="match status" value="1"/>
</dbReference>
<dbReference type="EMBL" id="LKEA01000069">
    <property type="protein sequence ID" value="ROV89568.1"/>
    <property type="molecule type" value="Genomic_DNA"/>
</dbReference>
<keyword evidence="3" id="KW-1185">Reference proteome</keyword>
<comment type="caution">
    <text evidence="2">The sequence shown here is derived from an EMBL/GenBank/DDBJ whole genome shotgun (WGS) entry which is preliminary data.</text>
</comment>
<feature type="domain" description="AB hydrolase-1" evidence="1">
    <location>
        <begin position="8"/>
        <end position="252"/>
    </location>
</feature>
<evidence type="ECO:0000259" key="1">
    <source>
        <dbReference type="Pfam" id="PF12697"/>
    </source>
</evidence>
<dbReference type="PANTHER" id="PTHR37017">
    <property type="entry name" value="AB HYDROLASE-1 DOMAIN-CONTAINING PROTEIN-RELATED"/>
    <property type="match status" value="1"/>
</dbReference>
<name>A0A423VF76_9PEZI</name>
<sequence>MASTKTVVVIVHGAWHVPASFDKLATSLRLAGYEVYIPHLTSMNGSKPPVGDLITDTALIRSCVEGLVAAGRTVIALLHSYGGQVGTNALHGLSLEMRAKQGLTGGVSSLVYMCAFILPEGWSTLNQAHAQGIKNEKELQLKLAFDGDGYCTMAAPREQLINNLGDDSQAAAYISTLVPWNTRCMNQPLSHCAWREIPVIYIHTTNDYIIPLDSQQLMLERLKEHGLQDPILVTLDTDHCPHLSATEGVVEAIHKAVVEVKEGTA</sequence>
<dbReference type="STRING" id="356882.A0A423VF76"/>
<dbReference type="Gene3D" id="3.40.50.1820">
    <property type="entry name" value="alpha/beta hydrolase"/>
    <property type="match status" value="1"/>
</dbReference>
<dbReference type="InterPro" id="IPR052897">
    <property type="entry name" value="Sec-Metab_Biosynth_Hydrolase"/>
</dbReference>
<dbReference type="OrthoDB" id="1263307at2759"/>
<dbReference type="InterPro" id="IPR000073">
    <property type="entry name" value="AB_hydrolase_1"/>
</dbReference>
<organism evidence="2 3">
    <name type="scientific">Cytospora schulzeri</name>
    <dbReference type="NCBI Taxonomy" id="448051"/>
    <lineage>
        <taxon>Eukaryota</taxon>
        <taxon>Fungi</taxon>
        <taxon>Dikarya</taxon>
        <taxon>Ascomycota</taxon>
        <taxon>Pezizomycotina</taxon>
        <taxon>Sordariomycetes</taxon>
        <taxon>Sordariomycetidae</taxon>
        <taxon>Diaporthales</taxon>
        <taxon>Cytosporaceae</taxon>
        <taxon>Cytospora</taxon>
    </lineage>
</organism>